<feature type="compositionally biased region" description="Acidic residues" evidence="13">
    <location>
        <begin position="478"/>
        <end position="489"/>
    </location>
</feature>
<keyword evidence="17" id="KW-1185">Reference proteome</keyword>
<keyword evidence="6 14" id="KW-0812">Transmembrane</keyword>
<dbReference type="GO" id="GO:0005886">
    <property type="term" value="C:plasma membrane"/>
    <property type="evidence" value="ECO:0007669"/>
    <property type="project" value="UniProtKB-SubCell"/>
</dbReference>
<comment type="subcellular location">
    <subcellularLocation>
        <location evidence="1">Cell membrane</location>
        <topology evidence="1">Multi-pass membrane protein</topology>
    </subcellularLocation>
</comment>
<evidence type="ECO:0000259" key="15">
    <source>
        <dbReference type="PROSITE" id="PS51384"/>
    </source>
</evidence>
<dbReference type="SUPFAM" id="SSF52343">
    <property type="entry name" value="Ferredoxin reductase-like, C-terminal NADP-linked domain"/>
    <property type="match status" value="1"/>
</dbReference>
<dbReference type="EC" id="1.16.1.9" evidence="3"/>
<comment type="catalytic activity">
    <reaction evidence="12">
        <text>2 a Fe(II)-siderophore + NADP(+) + H(+) = 2 a Fe(III)-siderophore + NADPH</text>
        <dbReference type="Rhea" id="RHEA:28795"/>
        <dbReference type="Rhea" id="RHEA-COMP:11342"/>
        <dbReference type="Rhea" id="RHEA-COMP:11344"/>
        <dbReference type="ChEBI" id="CHEBI:15378"/>
        <dbReference type="ChEBI" id="CHEBI:29033"/>
        <dbReference type="ChEBI" id="CHEBI:29034"/>
        <dbReference type="ChEBI" id="CHEBI:57783"/>
        <dbReference type="ChEBI" id="CHEBI:58349"/>
        <dbReference type="EC" id="1.16.1.9"/>
    </reaction>
</comment>
<dbReference type="OrthoDB" id="10006946at2759"/>
<dbReference type="GO" id="GO:0006879">
    <property type="term" value="P:intracellular iron ion homeostasis"/>
    <property type="evidence" value="ECO:0007669"/>
    <property type="project" value="TreeGrafter"/>
</dbReference>
<dbReference type="Gene3D" id="3.40.50.80">
    <property type="entry name" value="Nucleotide-binding domain of ferredoxin-NADP reductase (FNR) module"/>
    <property type="match status" value="1"/>
</dbReference>
<feature type="compositionally biased region" description="Polar residues" evidence="13">
    <location>
        <begin position="462"/>
        <end position="471"/>
    </location>
</feature>
<evidence type="ECO:0000256" key="11">
    <source>
        <dbReference type="ARBA" id="ARBA00023136"/>
    </source>
</evidence>
<evidence type="ECO:0000256" key="4">
    <source>
        <dbReference type="ARBA" id="ARBA00022448"/>
    </source>
</evidence>
<evidence type="ECO:0000256" key="6">
    <source>
        <dbReference type="ARBA" id="ARBA00022692"/>
    </source>
</evidence>
<evidence type="ECO:0000313" key="16">
    <source>
        <dbReference type="EMBL" id="PPJ54197.1"/>
    </source>
</evidence>
<dbReference type="Proteomes" id="UP000237631">
    <property type="component" value="Unassembled WGS sequence"/>
</dbReference>
<comment type="caution">
    <text evidence="16">The sequence shown here is derived from an EMBL/GenBank/DDBJ whole genome shotgun (WGS) entry which is preliminary data.</text>
</comment>
<evidence type="ECO:0000256" key="9">
    <source>
        <dbReference type="ARBA" id="ARBA00023002"/>
    </source>
</evidence>
<feature type="transmembrane region" description="Helical" evidence="14">
    <location>
        <begin position="207"/>
        <end position="230"/>
    </location>
</feature>
<evidence type="ECO:0000256" key="5">
    <source>
        <dbReference type="ARBA" id="ARBA00022475"/>
    </source>
</evidence>
<dbReference type="InterPro" id="IPR051410">
    <property type="entry name" value="Ferric/Cupric_Reductase"/>
</dbReference>
<feature type="domain" description="FAD-binding FR-type" evidence="15">
    <location>
        <begin position="262"/>
        <end position="383"/>
    </location>
</feature>
<keyword evidence="5" id="KW-1003">Cell membrane</keyword>
<evidence type="ECO:0000256" key="12">
    <source>
        <dbReference type="ARBA" id="ARBA00048483"/>
    </source>
</evidence>
<evidence type="ECO:0000256" key="8">
    <source>
        <dbReference type="ARBA" id="ARBA00022989"/>
    </source>
</evidence>
<keyword evidence="8 14" id="KW-1133">Transmembrane helix</keyword>
<proteinExistence type="inferred from homology"/>
<dbReference type="InterPro" id="IPR013112">
    <property type="entry name" value="FAD-bd_8"/>
</dbReference>
<feature type="transmembrane region" description="Helical" evidence="14">
    <location>
        <begin position="263"/>
        <end position="281"/>
    </location>
</feature>
<gene>
    <name evidence="16" type="ORF">CBER1_01125</name>
</gene>
<evidence type="ECO:0000256" key="1">
    <source>
        <dbReference type="ARBA" id="ARBA00004651"/>
    </source>
</evidence>
<dbReference type="PANTHER" id="PTHR32361">
    <property type="entry name" value="FERRIC/CUPRIC REDUCTASE TRANSMEMBRANE COMPONENT"/>
    <property type="match status" value="1"/>
</dbReference>
<evidence type="ECO:0000313" key="17">
    <source>
        <dbReference type="Proteomes" id="UP000237631"/>
    </source>
</evidence>
<reference evidence="17" key="1">
    <citation type="journal article" date="2017" name="bioRxiv">
        <title>Conservation of a gene cluster reveals novel cercosporin biosynthetic mechanisms and extends production to the genus Colletotrichum.</title>
        <authorList>
            <person name="de Jonge R."/>
            <person name="Ebert M.K."/>
            <person name="Huitt-Roehl C.R."/>
            <person name="Pal P."/>
            <person name="Suttle J.C."/>
            <person name="Spanner R.E."/>
            <person name="Neubauer J.D."/>
            <person name="Jurick W.M.II."/>
            <person name="Stott K.A."/>
            <person name="Secor G.A."/>
            <person name="Thomma B.P.H.J."/>
            <person name="Van de Peer Y."/>
            <person name="Townsend C.A."/>
            <person name="Bolton M.D."/>
        </authorList>
    </citation>
    <scope>NUCLEOTIDE SEQUENCE [LARGE SCALE GENOMIC DNA]</scope>
    <source>
        <strain evidence="17">CBS538.71</strain>
    </source>
</reference>
<dbReference type="InterPro" id="IPR017927">
    <property type="entry name" value="FAD-bd_FR_type"/>
</dbReference>
<protein>
    <recommendedName>
        <fullName evidence="3">ferric-chelate reductase (NADPH)</fullName>
        <ecNumber evidence="3">1.16.1.9</ecNumber>
    </recommendedName>
</protein>
<evidence type="ECO:0000256" key="13">
    <source>
        <dbReference type="SAM" id="MobiDB-lite"/>
    </source>
</evidence>
<dbReference type="Pfam" id="PF01794">
    <property type="entry name" value="Ferric_reduct"/>
    <property type="match status" value="1"/>
</dbReference>
<evidence type="ECO:0000256" key="7">
    <source>
        <dbReference type="ARBA" id="ARBA00022982"/>
    </source>
</evidence>
<sequence>MYKFVDLTKEQQRERRELLDFYGLTAQCSVILPLFAIGLLHVVSLSRKWWPRGTIETPASPYVKAAREAKGFTIAGVRNRWRRAAWWSGDPLNVFGYHVGTKGEVLWGSIWTAWLLILTFLDTGDDYLHLTKRFGAVGGSQLPFHYLLSMKSPWAPLQILTGSSEATLLSAHQILGRIIVGFFWAHVALYVNFYVVKSLLLAKLQKFFIICGIVAIISFTALSTTALKAVRDKSYRIFYITHVSLATCLLPLLYWHVHHIRPFVYEAVVIYLVNAVLRFFATRKHAGTIRQVKDAGLVEITFPLNAGAMKWHPGQHAYVSLAQNPFLRTFKTNPFTCASIPAIDNKLRFVARILDGNTAKLAKVDKDTQTFSVEGPYGLASHANRLLGYDRVLFVAGGVGATFVAPLYRQLLSDLSPSKGSHRRQRVSFVWAARTLSEVTWALPEDVKERDGFTERLTVHLSRQSDGQIEDSSFALANDDDDEGPGEEGIEMEEQKKLLHEGTDEDGAKTGLPTQGLQTRNGRPNLVTVVDQVFMQSSTERIAVVVCGPRQLSHSLREQVGRWVRKGRDVWYWDEAFAL</sequence>
<keyword evidence="4" id="KW-0813">Transport</keyword>
<evidence type="ECO:0000256" key="3">
    <source>
        <dbReference type="ARBA" id="ARBA00012668"/>
    </source>
</evidence>
<dbReference type="InterPro" id="IPR039261">
    <property type="entry name" value="FNR_nucleotide-bd"/>
</dbReference>
<keyword evidence="7" id="KW-0249">Electron transport</keyword>
<dbReference type="PANTHER" id="PTHR32361:SF28">
    <property type="entry name" value="FRP1P"/>
    <property type="match status" value="1"/>
</dbReference>
<dbReference type="GO" id="GO:0052851">
    <property type="term" value="F:ferric-chelate reductase (NADPH) activity"/>
    <property type="evidence" value="ECO:0007669"/>
    <property type="project" value="UniProtKB-EC"/>
</dbReference>
<feature type="transmembrane region" description="Helical" evidence="14">
    <location>
        <begin position="21"/>
        <end position="43"/>
    </location>
</feature>
<feature type="transmembrane region" description="Helical" evidence="14">
    <location>
        <begin position="237"/>
        <end position="257"/>
    </location>
</feature>
<keyword evidence="11 14" id="KW-0472">Membrane</keyword>
<evidence type="ECO:0000256" key="14">
    <source>
        <dbReference type="SAM" id="Phobius"/>
    </source>
</evidence>
<dbReference type="CDD" id="cd06186">
    <property type="entry name" value="NOX_Duox_like_FAD_NADP"/>
    <property type="match status" value="1"/>
</dbReference>
<feature type="compositionally biased region" description="Polar residues" evidence="13">
    <location>
        <begin position="512"/>
        <end position="521"/>
    </location>
</feature>
<dbReference type="Pfam" id="PF08022">
    <property type="entry name" value="FAD_binding_8"/>
    <property type="match status" value="1"/>
</dbReference>
<dbReference type="InterPro" id="IPR013130">
    <property type="entry name" value="Fe3_Rdtase_TM_dom"/>
</dbReference>
<feature type="region of interest" description="Disordered" evidence="13">
    <location>
        <begin position="501"/>
        <end position="521"/>
    </location>
</feature>
<dbReference type="InterPro" id="IPR013121">
    <property type="entry name" value="Fe_red_NAD-bd_6"/>
</dbReference>
<evidence type="ECO:0000256" key="10">
    <source>
        <dbReference type="ARBA" id="ARBA00023065"/>
    </source>
</evidence>
<dbReference type="STRING" id="357750.A0A2S6C3A7"/>
<dbReference type="Gene3D" id="2.40.30.10">
    <property type="entry name" value="Translation factors"/>
    <property type="match status" value="1"/>
</dbReference>
<dbReference type="AlphaFoldDB" id="A0A2S6C3A7"/>
<feature type="region of interest" description="Disordered" evidence="13">
    <location>
        <begin position="462"/>
        <end position="489"/>
    </location>
</feature>
<dbReference type="GO" id="GO:0006826">
    <property type="term" value="P:iron ion transport"/>
    <property type="evidence" value="ECO:0007669"/>
    <property type="project" value="TreeGrafter"/>
</dbReference>
<organism evidence="16 17">
    <name type="scientific">Cercospora berteroae</name>
    <dbReference type="NCBI Taxonomy" id="357750"/>
    <lineage>
        <taxon>Eukaryota</taxon>
        <taxon>Fungi</taxon>
        <taxon>Dikarya</taxon>
        <taxon>Ascomycota</taxon>
        <taxon>Pezizomycotina</taxon>
        <taxon>Dothideomycetes</taxon>
        <taxon>Dothideomycetidae</taxon>
        <taxon>Mycosphaerellales</taxon>
        <taxon>Mycosphaerellaceae</taxon>
        <taxon>Cercospora</taxon>
    </lineage>
</organism>
<dbReference type="GO" id="GO:0015677">
    <property type="term" value="P:copper ion import"/>
    <property type="evidence" value="ECO:0007669"/>
    <property type="project" value="TreeGrafter"/>
</dbReference>
<name>A0A2S6C3A7_9PEZI</name>
<dbReference type="Pfam" id="PF08030">
    <property type="entry name" value="NAD_binding_6"/>
    <property type="match status" value="1"/>
</dbReference>
<evidence type="ECO:0000256" key="2">
    <source>
        <dbReference type="ARBA" id="ARBA00006278"/>
    </source>
</evidence>
<dbReference type="PROSITE" id="PS51384">
    <property type="entry name" value="FAD_FR"/>
    <property type="match status" value="1"/>
</dbReference>
<feature type="transmembrane region" description="Helical" evidence="14">
    <location>
        <begin position="174"/>
        <end position="195"/>
    </location>
</feature>
<dbReference type="SUPFAM" id="SSF63380">
    <property type="entry name" value="Riboflavin synthase domain-like"/>
    <property type="match status" value="1"/>
</dbReference>
<dbReference type="EMBL" id="PNEN01000570">
    <property type="protein sequence ID" value="PPJ54197.1"/>
    <property type="molecule type" value="Genomic_DNA"/>
</dbReference>
<keyword evidence="10" id="KW-0406">Ion transport</keyword>
<comment type="similarity">
    <text evidence="2">Belongs to the ferric reductase (FRE) family.</text>
</comment>
<accession>A0A2S6C3A7</accession>
<dbReference type="SFLD" id="SFLDG01168">
    <property type="entry name" value="Ferric_reductase_subgroup_(FRE"/>
    <property type="match status" value="1"/>
</dbReference>
<dbReference type="SFLD" id="SFLDS00052">
    <property type="entry name" value="Ferric_Reductase_Domain"/>
    <property type="match status" value="1"/>
</dbReference>
<dbReference type="InterPro" id="IPR017938">
    <property type="entry name" value="Riboflavin_synthase-like_b-brl"/>
</dbReference>
<keyword evidence="9" id="KW-0560">Oxidoreductase</keyword>